<dbReference type="AlphaFoldDB" id="A0A1H9PMY7"/>
<keyword evidence="1" id="KW-0812">Transmembrane</keyword>
<feature type="transmembrane region" description="Helical" evidence="1">
    <location>
        <begin position="203"/>
        <end position="223"/>
    </location>
</feature>
<feature type="transmembrane region" description="Helical" evidence="1">
    <location>
        <begin position="173"/>
        <end position="191"/>
    </location>
</feature>
<dbReference type="EMBL" id="FOGT01000001">
    <property type="protein sequence ID" value="SER49507.1"/>
    <property type="molecule type" value="Genomic_DNA"/>
</dbReference>
<keyword evidence="1" id="KW-0472">Membrane</keyword>
<protein>
    <submittedName>
        <fullName evidence="2">Uncharacterized protein</fullName>
    </submittedName>
</protein>
<organism evidence="2 3">
    <name type="scientific">Salipaludibacillus aurantiacus</name>
    <dbReference type="NCBI Taxonomy" id="1601833"/>
    <lineage>
        <taxon>Bacteria</taxon>
        <taxon>Bacillati</taxon>
        <taxon>Bacillota</taxon>
        <taxon>Bacilli</taxon>
        <taxon>Bacillales</taxon>
        <taxon>Bacillaceae</taxon>
    </lineage>
</organism>
<sequence>MLSDMASPYLTQGVWSEWLLLSFMIITGVIYWTLSKRLGFQVLYLTVLSLSFGFIITMYFPYLYTEEQLLPLTHPHIQASMTLFSFFIPLVKRRVEVMLCLFPPLVISVSYLFIQNTPVFSIVGGILIGGFISYMYYRSLDWMGAMPEPYLFAFSIILPLFLGGLIYPETGFLLLPGILLGAGTGVTLEQFKVRAKIRPGNMTAKLLSLLLGGSGLVMGYLIYSFGPFNFPFMTLAAGISAGLWLTFFVPLLLLVTKVYEQQGKSREIF</sequence>
<dbReference type="OrthoDB" id="2839959at2"/>
<gene>
    <name evidence="2" type="ORF">SAMN05518684_101389</name>
</gene>
<keyword evidence="3" id="KW-1185">Reference proteome</keyword>
<feature type="transmembrane region" description="Helical" evidence="1">
    <location>
        <begin position="120"/>
        <end position="137"/>
    </location>
</feature>
<feature type="transmembrane region" description="Helical" evidence="1">
    <location>
        <begin position="41"/>
        <end position="60"/>
    </location>
</feature>
<accession>A0A1H9PMY7</accession>
<keyword evidence="1" id="KW-1133">Transmembrane helix</keyword>
<evidence type="ECO:0000313" key="3">
    <source>
        <dbReference type="Proteomes" id="UP000198571"/>
    </source>
</evidence>
<proteinExistence type="predicted"/>
<feature type="transmembrane region" description="Helical" evidence="1">
    <location>
        <begin position="72"/>
        <end position="90"/>
    </location>
</feature>
<dbReference type="Proteomes" id="UP000198571">
    <property type="component" value="Unassembled WGS sequence"/>
</dbReference>
<name>A0A1H9PMY7_9BACI</name>
<reference evidence="3" key="1">
    <citation type="submission" date="2016-10" db="EMBL/GenBank/DDBJ databases">
        <authorList>
            <person name="Varghese N."/>
            <person name="Submissions S."/>
        </authorList>
    </citation>
    <scope>NUCLEOTIDE SEQUENCE [LARGE SCALE GENOMIC DNA]</scope>
    <source>
        <strain evidence="3">S9</strain>
    </source>
</reference>
<evidence type="ECO:0000313" key="2">
    <source>
        <dbReference type="EMBL" id="SER49507.1"/>
    </source>
</evidence>
<dbReference type="RefSeq" id="WP_093047305.1">
    <property type="nucleotide sequence ID" value="NZ_FOGT01000001.1"/>
</dbReference>
<feature type="transmembrane region" description="Helical" evidence="1">
    <location>
        <begin position="97"/>
        <end position="114"/>
    </location>
</feature>
<feature type="transmembrane region" description="Helical" evidence="1">
    <location>
        <begin position="149"/>
        <end position="167"/>
    </location>
</feature>
<feature type="transmembrane region" description="Helical" evidence="1">
    <location>
        <begin position="235"/>
        <end position="256"/>
    </location>
</feature>
<feature type="transmembrane region" description="Helical" evidence="1">
    <location>
        <begin position="15"/>
        <end position="34"/>
    </location>
</feature>
<evidence type="ECO:0000256" key="1">
    <source>
        <dbReference type="SAM" id="Phobius"/>
    </source>
</evidence>